<organism evidence="1 2">
    <name type="scientific">Moritella yayanosii</name>
    <dbReference type="NCBI Taxonomy" id="69539"/>
    <lineage>
        <taxon>Bacteria</taxon>
        <taxon>Pseudomonadati</taxon>
        <taxon>Pseudomonadota</taxon>
        <taxon>Gammaproteobacteria</taxon>
        <taxon>Alteromonadales</taxon>
        <taxon>Moritellaceae</taxon>
        <taxon>Moritella</taxon>
    </lineage>
</organism>
<gene>
    <name evidence="1" type="ORF">MORIYA_2374</name>
</gene>
<accession>A0A330LPP3</accession>
<protein>
    <submittedName>
        <fullName evidence="1">Uncharacterized protein</fullName>
    </submittedName>
</protein>
<name>A0A330LPP3_9GAMM</name>
<keyword evidence="2" id="KW-1185">Reference proteome</keyword>
<reference evidence="2" key="1">
    <citation type="submission" date="2018-05" db="EMBL/GenBank/DDBJ databases">
        <authorList>
            <person name="Cea G.-C."/>
            <person name="William W."/>
        </authorList>
    </citation>
    <scope>NUCLEOTIDE SEQUENCE [LARGE SCALE GENOMIC DNA]</scope>
    <source>
        <strain evidence="2">DB21MT 5</strain>
    </source>
</reference>
<evidence type="ECO:0000313" key="1">
    <source>
        <dbReference type="EMBL" id="SQD78850.1"/>
    </source>
</evidence>
<evidence type="ECO:0000313" key="2">
    <source>
        <dbReference type="Proteomes" id="UP000250163"/>
    </source>
</evidence>
<sequence length="43" mass="5030">MIKISVLLALYQMFDIYIQATSKYTINNLKIVNRVYAIKTKCC</sequence>
<dbReference type="EMBL" id="LS483250">
    <property type="protein sequence ID" value="SQD78850.1"/>
    <property type="molecule type" value="Genomic_DNA"/>
</dbReference>
<dbReference type="AlphaFoldDB" id="A0A330LPP3"/>
<dbReference type="KEGG" id="mya:MORIYA_2374"/>
<proteinExistence type="predicted"/>
<dbReference type="Proteomes" id="UP000250163">
    <property type="component" value="Chromosome MORIYA"/>
</dbReference>